<sequence length="136" mass="15678">MNLGLNHIKQEYAARPSAEKKRKQQALMDEADRRQREEKQKERQGSEAEREMQQKLGLAAQVFRQHSRRGGETSTALLRLDSSKMAQWCHREYIQSFFPWGIKAELSIQTVATAMIDGIILSIAEINVYSITCILR</sequence>
<feature type="compositionally biased region" description="Basic and acidic residues" evidence="1">
    <location>
        <begin position="30"/>
        <end position="53"/>
    </location>
</feature>
<protein>
    <submittedName>
        <fullName evidence="2">Rhinocladiella mackenziei CBS 650.93 unplaced genomic scaffold supercont1.1, whole genome shotgun sequence</fullName>
    </submittedName>
</protein>
<dbReference type="AlphaFoldDB" id="A0A0D2HHJ2"/>
<organism evidence="2 3">
    <name type="scientific">Rhinocladiella mackenziei CBS 650.93</name>
    <dbReference type="NCBI Taxonomy" id="1442369"/>
    <lineage>
        <taxon>Eukaryota</taxon>
        <taxon>Fungi</taxon>
        <taxon>Dikarya</taxon>
        <taxon>Ascomycota</taxon>
        <taxon>Pezizomycotina</taxon>
        <taxon>Eurotiomycetes</taxon>
        <taxon>Chaetothyriomycetidae</taxon>
        <taxon>Chaetothyriales</taxon>
        <taxon>Herpotrichiellaceae</taxon>
        <taxon>Rhinocladiella</taxon>
    </lineage>
</organism>
<evidence type="ECO:0000313" key="2">
    <source>
        <dbReference type="EMBL" id="KIX10128.1"/>
    </source>
</evidence>
<dbReference type="HOGENOM" id="CLU_1876575_0_0_1"/>
<reference evidence="2 3" key="1">
    <citation type="submission" date="2015-01" db="EMBL/GenBank/DDBJ databases">
        <title>The Genome Sequence of Rhinocladiella mackenzie CBS 650.93.</title>
        <authorList>
            <consortium name="The Broad Institute Genomics Platform"/>
            <person name="Cuomo C."/>
            <person name="de Hoog S."/>
            <person name="Gorbushina A."/>
            <person name="Stielow B."/>
            <person name="Teixiera M."/>
            <person name="Abouelleil A."/>
            <person name="Chapman S.B."/>
            <person name="Priest M."/>
            <person name="Young S.K."/>
            <person name="Wortman J."/>
            <person name="Nusbaum C."/>
            <person name="Birren B."/>
        </authorList>
    </citation>
    <scope>NUCLEOTIDE SEQUENCE [LARGE SCALE GENOMIC DNA]</scope>
    <source>
        <strain evidence="2 3">CBS 650.93</strain>
    </source>
</reference>
<evidence type="ECO:0000256" key="1">
    <source>
        <dbReference type="SAM" id="MobiDB-lite"/>
    </source>
</evidence>
<dbReference type="EMBL" id="KN847475">
    <property type="protein sequence ID" value="KIX10128.1"/>
    <property type="molecule type" value="Genomic_DNA"/>
</dbReference>
<gene>
    <name evidence="2" type="ORF">Z518_01209</name>
</gene>
<proteinExistence type="predicted"/>
<keyword evidence="3" id="KW-1185">Reference proteome</keyword>
<accession>A0A0D2HHJ2</accession>
<feature type="region of interest" description="Disordered" evidence="1">
    <location>
        <begin position="1"/>
        <end position="53"/>
    </location>
</feature>
<dbReference type="VEuPathDB" id="FungiDB:Z518_01209"/>
<dbReference type="GeneID" id="25289280"/>
<name>A0A0D2HHJ2_9EURO</name>
<dbReference type="RefSeq" id="XP_013277264.1">
    <property type="nucleotide sequence ID" value="XM_013421810.1"/>
</dbReference>
<evidence type="ECO:0000313" key="3">
    <source>
        <dbReference type="Proteomes" id="UP000053617"/>
    </source>
</evidence>
<dbReference type="Proteomes" id="UP000053617">
    <property type="component" value="Unassembled WGS sequence"/>
</dbReference>